<accession>A0A5B6VBK9</accession>
<comment type="caution">
    <text evidence="2">The sequence shown here is derived from an EMBL/GenBank/DDBJ whole genome shotgun (WGS) entry which is preliminary data.</text>
</comment>
<protein>
    <submittedName>
        <fullName evidence="2">LINE-1 reverse transcriptase isogeny</fullName>
    </submittedName>
</protein>
<dbReference type="EMBL" id="SMMG02000007">
    <property type="protein sequence ID" value="KAA3466590.1"/>
    <property type="molecule type" value="Genomic_DNA"/>
</dbReference>
<dbReference type="AlphaFoldDB" id="A0A5B6VBK9"/>
<feature type="domain" description="Reverse transcriptase" evidence="1">
    <location>
        <begin position="1"/>
        <end position="149"/>
    </location>
</feature>
<sequence>MDCISTTSMQIIWNDDISDEFIPSRGIQQGCPLSPYIFVLCIERLVHLIHKGVDDRTLKPISLGRNDPTISHLFFADDLFLFAKADVAQEKMIKDVLNTFGSASGHKVNTYKTNVFFSKNTEPRVVAEICGVLGFNETIDLGSYLGMLLFHRRVTTNTFNFVIEKIVELGPLIKFCLNTELVDVSITLKEVTIANGIPVPSPLVEYDTLILKWSTNGSFTNVYSPTLNVAKEVWLKILIAVCVTVLKNQFYMFFGIVAK</sequence>
<dbReference type="InterPro" id="IPR000477">
    <property type="entry name" value="RT_dom"/>
</dbReference>
<dbReference type="GO" id="GO:0003964">
    <property type="term" value="F:RNA-directed DNA polymerase activity"/>
    <property type="evidence" value="ECO:0007669"/>
    <property type="project" value="UniProtKB-KW"/>
</dbReference>
<evidence type="ECO:0000259" key="1">
    <source>
        <dbReference type="PROSITE" id="PS50878"/>
    </source>
</evidence>
<evidence type="ECO:0000313" key="3">
    <source>
        <dbReference type="Proteomes" id="UP000325315"/>
    </source>
</evidence>
<keyword evidence="3" id="KW-1185">Reference proteome</keyword>
<keyword evidence="2" id="KW-0808">Transferase</keyword>
<dbReference type="PROSITE" id="PS50878">
    <property type="entry name" value="RT_POL"/>
    <property type="match status" value="1"/>
</dbReference>
<dbReference type="Pfam" id="PF00078">
    <property type="entry name" value="RVT_1"/>
    <property type="match status" value="1"/>
</dbReference>
<dbReference type="OrthoDB" id="1936608at2759"/>
<dbReference type="Proteomes" id="UP000325315">
    <property type="component" value="Unassembled WGS sequence"/>
</dbReference>
<organism evidence="2 3">
    <name type="scientific">Gossypium australe</name>
    <dbReference type="NCBI Taxonomy" id="47621"/>
    <lineage>
        <taxon>Eukaryota</taxon>
        <taxon>Viridiplantae</taxon>
        <taxon>Streptophyta</taxon>
        <taxon>Embryophyta</taxon>
        <taxon>Tracheophyta</taxon>
        <taxon>Spermatophyta</taxon>
        <taxon>Magnoliopsida</taxon>
        <taxon>eudicotyledons</taxon>
        <taxon>Gunneridae</taxon>
        <taxon>Pentapetalae</taxon>
        <taxon>rosids</taxon>
        <taxon>malvids</taxon>
        <taxon>Malvales</taxon>
        <taxon>Malvaceae</taxon>
        <taxon>Malvoideae</taxon>
        <taxon>Gossypium</taxon>
    </lineage>
</organism>
<keyword evidence="2" id="KW-0695">RNA-directed DNA polymerase</keyword>
<name>A0A5B6VBK9_9ROSI</name>
<dbReference type="PANTHER" id="PTHR33116">
    <property type="entry name" value="REVERSE TRANSCRIPTASE ZINC-BINDING DOMAIN-CONTAINING PROTEIN-RELATED-RELATED"/>
    <property type="match status" value="1"/>
</dbReference>
<keyword evidence="2" id="KW-0548">Nucleotidyltransferase</keyword>
<dbReference type="PANTHER" id="PTHR33116:SF86">
    <property type="entry name" value="REVERSE TRANSCRIPTASE DOMAIN-CONTAINING PROTEIN"/>
    <property type="match status" value="1"/>
</dbReference>
<gene>
    <name evidence="2" type="ORF">EPI10_001672</name>
</gene>
<reference evidence="3" key="1">
    <citation type="journal article" date="2019" name="Plant Biotechnol. J.">
        <title>Genome sequencing of the Australian wild diploid species Gossypium australe highlights disease resistance and delayed gland morphogenesis.</title>
        <authorList>
            <person name="Cai Y."/>
            <person name="Cai X."/>
            <person name="Wang Q."/>
            <person name="Wang P."/>
            <person name="Zhang Y."/>
            <person name="Cai C."/>
            <person name="Xu Y."/>
            <person name="Wang K."/>
            <person name="Zhou Z."/>
            <person name="Wang C."/>
            <person name="Geng S."/>
            <person name="Li B."/>
            <person name="Dong Q."/>
            <person name="Hou Y."/>
            <person name="Wang H."/>
            <person name="Ai P."/>
            <person name="Liu Z."/>
            <person name="Yi F."/>
            <person name="Sun M."/>
            <person name="An G."/>
            <person name="Cheng J."/>
            <person name="Zhang Y."/>
            <person name="Shi Q."/>
            <person name="Xie Y."/>
            <person name="Shi X."/>
            <person name="Chang Y."/>
            <person name="Huang F."/>
            <person name="Chen Y."/>
            <person name="Hong S."/>
            <person name="Mi L."/>
            <person name="Sun Q."/>
            <person name="Zhang L."/>
            <person name="Zhou B."/>
            <person name="Peng R."/>
            <person name="Zhang X."/>
            <person name="Liu F."/>
        </authorList>
    </citation>
    <scope>NUCLEOTIDE SEQUENCE [LARGE SCALE GENOMIC DNA]</scope>
    <source>
        <strain evidence="3">cv. PA1801</strain>
    </source>
</reference>
<evidence type="ECO:0000313" key="2">
    <source>
        <dbReference type="EMBL" id="KAA3466590.1"/>
    </source>
</evidence>
<proteinExistence type="predicted"/>